<dbReference type="RefSeq" id="WP_069206402.1">
    <property type="nucleotide sequence ID" value="NZ_CP014168.1"/>
</dbReference>
<evidence type="ECO:0000313" key="2">
    <source>
        <dbReference type="EMBL" id="AOH85875.1"/>
    </source>
</evidence>
<comment type="similarity">
    <text evidence="1">Belongs to the short-chain dehydrogenases/reductases (SDR) family.</text>
</comment>
<dbReference type="FunFam" id="3.40.50.720:FF:000084">
    <property type="entry name" value="Short-chain dehydrogenase reductase"/>
    <property type="match status" value="1"/>
</dbReference>
<dbReference type="PRINTS" id="PR00080">
    <property type="entry name" value="SDRFAMILY"/>
</dbReference>
<dbReference type="SUPFAM" id="SSF51735">
    <property type="entry name" value="NAD(P)-binding Rossmann-fold domains"/>
    <property type="match status" value="1"/>
</dbReference>
<dbReference type="GO" id="GO:0032787">
    <property type="term" value="P:monocarboxylic acid metabolic process"/>
    <property type="evidence" value="ECO:0007669"/>
    <property type="project" value="UniProtKB-ARBA"/>
</dbReference>
<dbReference type="InterPro" id="IPR002347">
    <property type="entry name" value="SDR_fam"/>
</dbReference>
<dbReference type="PANTHER" id="PTHR42879">
    <property type="entry name" value="3-OXOACYL-(ACYL-CARRIER-PROTEIN) REDUCTASE"/>
    <property type="match status" value="1"/>
</dbReference>
<dbReference type="InterPro" id="IPR050259">
    <property type="entry name" value="SDR"/>
</dbReference>
<dbReference type="Proteomes" id="UP000094256">
    <property type="component" value="Chromosome"/>
</dbReference>
<reference evidence="2 3" key="1">
    <citation type="submission" date="2016-01" db="EMBL/GenBank/DDBJ databases">
        <title>Complete genome and mega plasmid sequence of Sphingomonas panacis DCY99 elicits systemic resistance in rice to Xanthomonas oryzae.</title>
        <authorList>
            <person name="Kim Y.J."/>
            <person name="Yang D.C."/>
            <person name="Sing P."/>
        </authorList>
    </citation>
    <scope>NUCLEOTIDE SEQUENCE [LARGE SCALE GENOMIC DNA]</scope>
    <source>
        <strain evidence="2 3">DCY99</strain>
    </source>
</reference>
<gene>
    <name evidence="2" type="ORF">AWL63_19860</name>
</gene>
<keyword evidence="3" id="KW-1185">Reference proteome</keyword>
<dbReference type="OrthoDB" id="9780084at2"/>
<dbReference type="EMBL" id="CP014168">
    <property type="protein sequence ID" value="AOH85875.1"/>
    <property type="molecule type" value="Genomic_DNA"/>
</dbReference>
<dbReference type="InterPro" id="IPR036291">
    <property type="entry name" value="NAD(P)-bd_dom_sf"/>
</dbReference>
<dbReference type="PANTHER" id="PTHR42879:SF2">
    <property type="entry name" value="3-OXOACYL-[ACYL-CARRIER-PROTEIN] REDUCTASE FABG"/>
    <property type="match status" value="1"/>
</dbReference>
<dbReference type="KEGG" id="span:AWL63_19860"/>
<protein>
    <recommendedName>
        <fullName evidence="4">Oxidoreductase</fullName>
    </recommendedName>
</protein>
<evidence type="ECO:0000256" key="1">
    <source>
        <dbReference type="ARBA" id="ARBA00006484"/>
    </source>
</evidence>
<evidence type="ECO:0008006" key="4">
    <source>
        <dbReference type="Google" id="ProtNLM"/>
    </source>
</evidence>
<dbReference type="AlphaFoldDB" id="A0A1B3ZEM6"/>
<dbReference type="Pfam" id="PF13561">
    <property type="entry name" value="adh_short_C2"/>
    <property type="match status" value="1"/>
</dbReference>
<proteinExistence type="inferred from homology"/>
<dbReference type="InterPro" id="IPR020904">
    <property type="entry name" value="Sc_DH/Rdtase_CS"/>
</dbReference>
<dbReference type="PRINTS" id="PR00081">
    <property type="entry name" value="GDHRDH"/>
</dbReference>
<sequence>MKLEGKVAIVTGTSPNIGGGIVEALAGAGAAIVAVDAREQNAQSCAAAIVAAGGRAIGIACDVTDEDDVSAAVDQAIAAFGRIDILVNNAAIFNQKNIATMPLAEWRLVNGVILDGTFLFTKYATAKMVPQGSGVVINIVSTAGHQGQPGNIAYTTAKAGILNFTRSAAMEYARHDIRVVSLTPTATGLDEMAERARRWNLDLGPVPDYSAITAQFARRIPMQKLPNPSDYGAAAVFLASDDAAMITGVDLRVDGGAVARYWAWEPSDG</sequence>
<dbReference type="STRING" id="1560345.AWL63_19860"/>
<name>A0A1B3ZEM6_9SPHN</name>
<accession>A0A1B3ZEM6</accession>
<evidence type="ECO:0000313" key="3">
    <source>
        <dbReference type="Proteomes" id="UP000094256"/>
    </source>
</evidence>
<dbReference type="Gene3D" id="3.40.50.720">
    <property type="entry name" value="NAD(P)-binding Rossmann-like Domain"/>
    <property type="match status" value="1"/>
</dbReference>
<dbReference type="PROSITE" id="PS00061">
    <property type="entry name" value="ADH_SHORT"/>
    <property type="match status" value="1"/>
</dbReference>
<organism evidence="2 3">
    <name type="scientific">Sphingomonas panacis</name>
    <dbReference type="NCBI Taxonomy" id="1560345"/>
    <lineage>
        <taxon>Bacteria</taxon>
        <taxon>Pseudomonadati</taxon>
        <taxon>Pseudomonadota</taxon>
        <taxon>Alphaproteobacteria</taxon>
        <taxon>Sphingomonadales</taxon>
        <taxon>Sphingomonadaceae</taxon>
        <taxon>Sphingomonas</taxon>
    </lineage>
</organism>